<feature type="compositionally biased region" description="Basic and acidic residues" evidence="2">
    <location>
        <begin position="40"/>
        <end position="49"/>
    </location>
</feature>
<dbReference type="PANTHER" id="PTHR19879">
    <property type="entry name" value="TRANSCRIPTION INITIATION FACTOR TFIID"/>
    <property type="match status" value="1"/>
</dbReference>
<dbReference type="InterPro" id="IPR001680">
    <property type="entry name" value="WD40_rpt"/>
</dbReference>
<dbReference type="PROSITE" id="PS50082">
    <property type="entry name" value="WD_REPEATS_2"/>
    <property type="match status" value="2"/>
</dbReference>
<dbReference type="SMART" id="SM00320">
    <property type="entry name" value="WD40"/>
    <property type="match status" value="3"/>
</dbReference>
<dbReference type="PANTHER" id="PTHR19879:SF9">
    <property type="entry name" value="TRANSCRIPTION INITIATION FACTOR TFIID SUBUNIT 5"/>
    <property type="match status" value="1"/>
</dbReference>
<evidence type="ECO:0000313" key="4">
    <source>
        <dbReference type="EMBL" id="PQO26415.1"/>
    </source>
</evidence>
<evidence type="ECO:0000313" key="5">
    <source>
        <dbReference type="Proteomes" id="UP000240009"/>
    </source>
</evidence>
<proteinExistence type="predicted"/>
<dbReference type="Pfam" id="PF00656">
    <property type="entry name" value="Peptidase_C14"/>
    <property type="match status" value="1"/>
</dbReference>
<dbReference type="GO" id="GO:0004197">
    <property type="term" value="F:cysteine-type endopeptidase activity"/>
    <property type="evidence" value="ECO:0007669"/>
    <property type="project" value="InterPro"/>
</dbReference>
<dbReference type="InterPro" id="IPR036322">
    <property type="entry name" value="WD40_repeat_dom_sf"/>
</dbReference>
<comment type="caution">
    <text evidence="4">The sequence shown here is derived from an EMBL/GenBank/DDBJ whole genome shotgun (WGS) entry which is preliminary data.</text>
</comment>
<dbReference type="GO" id="GO:0006508">
    <property type="term" value="P:proteolysis"/>
    <property type="evidence" value="ECO:0007669"/>
    <property type="project" value="InterPro"/>
</dbReference>
<dbReference type="InterPro" id="IPR015943">
    <property type="entry name" value="WD40/YVTN_repeat-like_dom_sf"/>
</dbReference>
<dbReference type="OrthoDB" id="230341at2"/>
<evidence type="ECO:0000256" key="1">
    <source>
        <dbReference type="PROSITE-ProRule" id="PRU00221"/>
    </source>
</evidence>
<dbReference type="Gene3D" id="3.40.50.1460">
    <property type="match status" value="1"/>
</dbReference>
<name>A0A2S8F2L4_9BACT</name>
<evidence type="ECO:0000259" key="3">
    <source>
        <dbReference type="Pfam" id="PF00656"/>
    </source>
</evidence>
<dbReference type="SUPFAM" id="SSF50978">
    <property type="entry name" value="WD40 repeat-like"/>
    <property type="match status" value="2"/>
</dbReference>
<dbReference type="PROSITE" id="PS50294">
    <property type="entry name" value="WD_REPEATS_REGION"/>
    <property type="match status" value="1"/>
</dbReference>
<sequence length="1210" mass="131897">MMIRFLQTWFSVLVVVIAPLPLTVAQEILPAESILPGQDEPPKFSHDGLPDESVVPGLPVKSIQSEQTSPPQLSPSDEIPLAGEDVVPNVQVVQEVALPEDPPWLRLNLGGPTAPVQTVCFSRDGSRLLAAGNDKMVHSWIAAAPQPSMPQRWIYETPVRWQVQRATRGDIHALAAMQGKFAFAGIGASALTGEIVLADQGRMVYERTLFDLEKGPRSQILDLAALPEGLFSLDSEGAVQYWTADPATGKWSFATGASPNETLKTDPDQLRSWRLRGSRMASSGDDTLIFPVPVRSEQGIPYWRIGRWKATDADATLVSAITQEFPGGIGAMACSANGSRLAAADISDSGTLVLADLSNPRATTSIATGANVRSVCMPGNGTQVAAIVARSPRGPFELRLWNWPAGGTAAPSAVLPLAAIATDAAFSPDGKFLAVTQESAIVMYDTADLKSPVMLTTPIITPSDVAFTLDADYRIVIRSPAGDGQVRSAIQFETAQRKYSVVQPPPPTIPSNPWKGTWSLKQKAVDRGTRLVFEIFQGEQPYCEIPSTISGTARITSVCWLAPDEERKTPSHVVVGTVGRNHAYLLDITNPQNVRVVREYRGHSSAIRSVGVSIDYRYLVTGSDDGLVNIWKLNEAQPSSASQNAWGANFEVVDNNVVARDVIADGPLYYRGVRSGDVIQSIAKREDANPDVPFDEKQRNETTIDAAEAIVQTLQTTGGETMLRFQIARNGAKQKPFYLHPAWQPLASLVTTSDREWAYWTPYGYYDSSFNGHKIFGWQINRGIDQAPDFFLAAELKQQLERPRVMERLLDAGSLSAAMQVAKTTVPFNLHNRLEALASLRPQITIDSPTGDETLTASQVVVEATIHVPAGSELVSSKVFANGVPALETLDEEVSVDPSSLGHEHKLRWRVALPPDSRIRLDVIAATTEGITATESLTIAQPQRQRVAPPRLFVIAAGISRYADQQIPQLDFAAENAKAFSNTLKAHAAKMDIETIVLTDDNVTQPLWNVAADTMWQQLKSNARPQDVVLFFLSGHGVRDVESQRYFFLTSDSSFTDVAGRRYERCISADAFQDYFAGLPCRKVAILDTCHSGAIQPLRQDDLKVMLRDMEEDVILTITASEGDEEAFEERTKKLGRFTARLVEGLSGSADRREYAGNGDGQISLNEVAQYVQATVPSDAAAAGQSQHPTIFPRDLFPLVDVPLAHRETP</sequence>
<dbReference type="RefSeq" id="WP_105357233.1">
    <property type="nucleotide sequence ID" value="NZ_PUIA01000068.1"/>
</dbReference>
<dbReference type="Proteomes" id="UP000240009">
    <property type="component" value="Unassembled WGS sequence"/>
</dbReference>
<feature type="domain" description="Peptidase C14 caspase" evidence="3">
    <location>
        <begin position="958"/>
        <end position="1193"/>
    </location>
</feature>
<protein>
    <recommendedName>
        <fullName evidence="3">Peptidase C14 caspase domain-containing protein</fullName>
    </recommendedName>
</protein>
<feature type="repeat" description="WD" evidence="1">
    <location>
        <begin position="109"/>
        <end position="140"/>
    </location>
</feature>
<dbReference type="AlphaFoldDB" id="A0A2S8F2L4"/>
<reference evidence="4 5" key="1">
    <citation type="submission" date="2018-02" db="EMBL/GenBank/DDBJ databases">
        <title>Comparative genomes isolates from brazilian mangrove.</title>
        <authorList>
            <person name="Araujo J.E."/>
            <person name="Taketani R.G."/>
            <person name="Silva M.C.P."/>
            <person name="Loureco M.V."/>
            <person name="Andreote F.D."/>
        </authorList>
    </citation>
    <scope>NUCLEOTIDE SEQUENCE [LARGE SCALE GENOMIC DNA]</scope>
    <source>
        <strain evidence="4 5">HEX-2 MGV</strain>
    </source>
</reference>
<feature type="repeat" description="WD" evidence="1">
    <location>
        <begin position="600"/>
        <end position="641"/>
    </location>
</feature>
<dbReference type="InterPro" id="IPR011600">
    <property type="entry name" value="Pept_C14_caspase"/>
</dbReference>
<dbReference type="EMBL" id="PUIA01000068">
    <property type="protein sequence ID" value="PQO26415.1"/>
    <property type="molecule type" value="Genomic_DNA"/>
</dbReference>
<evidence type="ECO:0000256" key="2">
    <source>
        <dbReference type="SAM" id="MobiDB-lite"/>
    </source>
</evidence>
<dbReference type="SUPFAM" id="SSF52129">
    <property type="entry name" value="Caspase-like"/>
    <property type="match status" value="1"/>
</dbReference>
<dbReference type="Gene3D" id="2.130.10.10">
    <property type="entry name" value="YVTN repeat-like/Quinoprotein amine dehydrogenase"/>
    <property type="match status" value="3"/>
</dbReference>
<dbReference type="InterPro" id="IPR029030">
    <property type="entry name" value="Caspase-like_dom_sf"/>
</dbReference>
<feature type="region of interest" description="Disordered" evidence="2">
    <location>
        <begin position="36"/>
        <end position="57"/>
    </location>
</feature>
<gene>
    <name evidence="4" type="ORF">C5Y96_20505</name>
</gene>
<dbReference type="Pfam" id="PF00400">
    <property type="entry name" value="WD40"/>
    <property type="match status" value="2"/>
</dbReference>
<accession>A0A2S8F2L4</accession>
<keyword evidence="1" id="KW-0853">WD repeat</keyword>
<organism evidence="4 5">
    <name type="scientific">Blastopirellula marina</name>
    <dbReference type="NCBI Taxonomy" id="124"/>
    <lineage>
        <taxon>Bacteria</taxon>
        <taxon>Pseudomonadati</taxon>
        <taxon>Planctomycetota</taxon>
        <taxon>Planctomycetia</taxon>
        <taxon>Pirellulales</taxon>
        <taxon>Pirellulaceae</taxon>
        <taxon>Blastopirellula</taxon>
    </lineage>
</organism>